<reference evidence="1 2" key="1">
    <citation type="submission" date="2020-08" db="EMBL/GenBank/DDBJ databases">
        <title>Sequencing the genomes of 1000 actinobacteria strains.</title>
        <authorList>
            <person name="Klenk H.-P."/>
        </authorList>
    </citation>
    <scope>NUCLEOTIDE SEQUENCE [LARGE SCALE GENOMIC DNA]</scope>
    <source>
        <strain evidence="1 2">DSM 28967</strain>
    </source>
</reference>
<protein>
    <submittedName>
        <fullName evidence="1">Uncharacterized protein</fullName>
    </submittedName>
</protein>
<dbReference type="AlphaFoldDB" id="A0A7W9MTJ4"/>
<evidence type="ECO:0000313" key="2">
    <source>
        <dbReference type="Proteomes" id="UP000549971"/>
    </source>
</evidence>
<evidence type="ECO:0000313" key="1">
    <source>
        <dbReference type="EMBL" id="MBB5835861.1"/>
    </source>
</evidence>
<name>A0A7W9MTJ4_9ACTN</name>
<dbReference type="EMBL" id="JACHMY010000001">
    <property type="protein sequence ID" value="MBB5835861.1"/>
    <property type="molecule type" value="Genomic_DNA"/>
</dbReference>
<organism evidence="1 2">
    <name type="scientific">Kribbella italica</name>
    <dbReference type="NCBI Taxonomy" id="1540520"/>
    <lineage>
        <taxon>Bacteria</taxon>
        <taxon>Bacillati</taxon>
        <taxon>Actinomycetota</taxon>
        <taxon>Actinomycetes</taxon>
        <taxon>Propionibacteriales</taxon>
        <taxon>Kribbellaceae</taxon>
        <taxon>Kribbella</taxon>
    </lineage>
</organism>
<dbReference type="RefSeq" id="WP_184795451.1">
    <property type="nucleotide sequence ID" value="NZ_JACHMY010000001.1"/>
</dbReference>
<gene>
    <name evidence="1" type="ORF">HDA39_002595</name>
</gene>
<dbReference type="Proteomes" id="UP000549971">
    <property type="component" value="Unassembled WGS sequence"/>
</dbReference>
<proteinExistence type="predicted"/>
<keyword evidence="2" id="KW-1185">Reference proteome</keyword>
<sequence length="605" mass="65536">MVIECTGDDPGATFSTAYARMRSPGRSSPGRVERIARETAVDPTFDGELRGLADSGIEQLAAFVREVHGPPGWSYPDAGFADTSNYLTVLLRIGRLIAVHADPLVVDRLQRWLDKAPRPAARRVPPEVLETALLQGASKGLWLRNTHRRRATKPDTKTISGLSLRDALSPFEDAGYAMGSARALLDDDPDRTALQGTVGTTPRKSSVWLKASTDFVSFAAAVGELLSLLEQELAAGVSFGHGLPHLARAVDDLTGVFGAYEVRTPPPEDLPDLPGIGEELIAAAEILEDSVIGVHGKDNSADLVVDVGFGGSISGAFAIVPKPADDGFQLSVGYADRPNNPSDPQVACQIMDALEHTELLTIYYRSGHTFTDGRIWRDQVPVAPFGNWAFEDFTTFALDREKPIRPQDGRRSATPQEIHDLIGRPEDQSLFGWVVRHFGAGWLTCDDGSGEAADFFHISPGGTLSAIHVKGAHSASPRRRVAASAYEVVVGQAVKNLSFNDVERLRSRLHRAPVGRPACWTDSTRTPDRSDFLEALELRNATDDHRVVVVQPHLSYATYQRLRADSVPTDSPDLFRLHLVENMLNSARASAVGIGSDLVVIGSLV</sequence>
<accession>A0A7W9MTJ4</accession>
<comment type="caution">
    <text evidence="1">The sequence shown here is derived from an EMBL/GenBank/DDBJ whole genome shotgun (WGS) entry which is preliminary data.</text>
</comment>